<name>A0A2S8GQQ6_9BACT</name>
<evidence type="ECO:0000313" key="1">
    <source>
        <dbReference type="EMBL" id="PQO46770.1"/>
    </source>
</evidence>
<protein>
    <submittedName>
        <fullName evidence="1">Uncharacterized protein</fullName>
    </submittedName>
</protein>
<dbReference type="RefSeq" id="WP_105334896.1">
    <property type="nucleotide sequence ID" value="NZ_PUHZ01000008.1"/>
</dbReference>
<dbReference type="AlphaFoldDB" id="A0A2S8GQQ6"/>
<proteinExistence type="predicted"/>
<reference evidence="1 2" key="1">
    <citation type="submission" date="2018-02" db="EMBL/GenBank/DDBJ databases">
        <title>Comparative genomes isolates from brazilian mangrove.</title>
        <authorList>
            <person name="Araujo J.E."/>
            <person name="Taketani R.G."/>
            <person name="Silva M.C.P."/>
            <person name="Loureco M.V."/>
            <person name="Andreote F.D."/>
        </authorList>
    </citation>
    <scope>NUCLEOTIDE SEQUENCE [LARGE SCALE GENOMIC DNA]</scope>
    <source>
        <strain evidence="1 2">Nap-Phe MGV</strain>
    </source>
</reference>
<dbReference type="EMBL" id="PUHZ01000008">
    <property type="protein sequence ID" value="PQO46770.1"/>
    <property type="molecule type" value="Genomic_DNA"/>
</dbReference>
<gene>
    <name evidence="1" type="ORF">C5Y93_08030</name>
</gene>
<evidence type="ECO:0000313" key="2">
    <source>
        <dbReference type="Proteomes" id="UP000237819"/>
    </source>
</evidence>
<comment type="caution">
    <text evidence="1">The sequence shown here is derived from an EMBL/GenBank/DDBJ whole genome shotgun (WGS) entry which is preliminary data.</text>
</comment>
<dbReference type="Proteomes" id="UP000237819">
    <property type="component" value="Unassembled WGS sequence"/>
</dbReference>
<organism evidence="1 2">
    <name type="scientific">Blastopirellula marina</name>
    <dbReference type="NCBI Taxonomy" id="124"/>
    <lineage>
        <taxon>Bacteria</taxon>
        <taxon>Pseudomonadati</taxon>
        <taxon>Planctomycetota</taxon>
        <taxon>Planctomycetia</taxon>
        <taxon>Pirellulales</taxon>
        <taxon>Pirellulaceae</taxon>
        <taxon>Blastopirellula</taxon>
    </lineage>
</organism>
<sequence>MQPNLVGPATTFSTEIRVALEQEYGQGQVVVTKLLDDSSVVVVLPMRDDGQTNAQIRNASGDVRCETEIPASFRGGSGFADAYYVHGELTAFFIRPGRDFACVVDEKTGRILKSYETR</sequence>
<dbReference type="OrthoDB" id="9920590at2"/>
<accession>A0A2S8GQQ6</accession>